<name>A0A485M1C4_9ZZZZ</name>
<evidence type="ECO:0000256" key="1">
    <source>
        <dbReference type="ARBA" id="ARBA00023125"/>
    </source>
</evidence>
<evidence type="ECO:0000256" key="2">
    <source>
        <dbReference type="SAM" id="Coils"/>
    </source>
</evidence>
<gene>
    <name evidence="3" type="primary">ybaB</name>
    <name evidence="3" type="ORF">SCFA_450016</name>
</gene>
<proteinExistence type="inferred from homology"/>
<dbReference type="PANTHER" id="PTHR33449">
    <property type="entry name" value="NUCLEOID-ASSOCIATED PROTEIN YBAB"/>
    <property type="match status" value="1"/>
</dbReference>
<dbReference type="NCBIfam" id="TIGR00103">
    <property type="entry name" value="DNA_YbaB_EbfC"/>
    <property type="match status" value="1"/>
</dbReference>
<sequence>MEFNFQELMKNVQKMQEQVKRIQEELTHKTVTASSGGGMVNVTVNGRQEVVEIKIDPVCVDSRDIPMLEDLVLAAVNQGLRKSRELMAEEMKQLTGGLPLPFDIT</sequence>
<keyword evidence="1" id="KW-0238">DNA-binding</keyword>
<evidence type="ECO:0000313" key="3">
    <source>
        <dbReference type="EMBL" id="VFU15777.1"/>
    </source>
</evidence>
<dbReference type="PIRSF" id="PIRSF004555">
    <property type="entry name" value="UCP004555"/>
    <property type="match status" value="1"/>
</dbReference>
<evidence type="ECO:0008006" key="4">
    <source>
        <dbReference type="Google" id="ProtNLM"/>
    </source>
</evidence>
<dbReference type="Pfam" id="PF02575">
    <property type="entry name" value="YbaB_DNA_bd"/>
    <property type="match status" value="1"/>
</dbReference>
<dbReference type="InterPro" id="IPR036894">
    <property type="entry name" value="YbaB-like_sf"/>
</dbReference>
<dbReference type="Gene3D" id="3.30.1310.10">
    <property type="entry name" value="Nucleoid-associated protein YbaB-like domain"/>
    <property type="match status" value="1"/>
</dbReference>
<organism evidence="3">
    <name type="scientific">anaerobic digester metagenome</name>
    <dbReference type="NCBI Taxonomy" id="1263854"/>
    <lineage>
        <taxon>unclassified sequences</taxon>
        <taxon>metagenomes</taxon>
        <taxon>ecological metagenomes</taxon>
    </lineage>
</organism>
<dbReference type="EMBL" id="CAADRM010000109">
    <property type="protein sequence ID" value="VFU15777.1"/>
    <property type="molecule type" value="Genomic_DNA"/>
</dbReference>
<dbReference type="GO" id="GO:0005829">
    <property type="term" value="C:cytosol"/>
    <property type="evidence" value="ECO:0007669"/>
    <property type="project" value="TreeGrafter"/>
</dbReference>
<dbReference type="SUPFAM" id="SSF82607">
    <property type="entry name" value="YbaB-like"/>
    <property type="match status" value="1"/>
</dbReference>
<dbReference type="GO" id="GO:0003677">
    <property type="term" value="F:DNA binding"/>
    <property type="evidence" value="ECO:0007669"/>
    <property type="project" value="UniProtKB-KW"/>
</dbReference>
<protein>
    <recommendedName>
        <fullName evidence="4">Nucleoid-associated protein</fullName>
    </recommendedName>
</protein>
<accession>A0A485M1C4</accession>
<feature type="coiled-coil region" evidence="2">
    <location>
        <begin position="5"/>
        <end position="32"/>
    </location>
</feature>
<dbReference type="HAMAP" id="MF_00274">
    <property type="entry name" value="DNA_YbaB_EbfC"/>
    <property type="match status" value="1"/>
</dbReference>
<dbReference type="InterPro" id="IPR004401">
    <property type="entry name" value="YbaB/EbfC"/>
</dbReference>
<dbReference type="AlphaFoldDB" id="A0A485M1C4"/>
<reference evidence="3" key="1">
    <citation type="submission" date="2019-03" db="EMBL/GenBank/DDBJ databases">
        <authorList>
            <person name="Hao L."/>
        </authorList>
    </citation>
    <scope>NUCLEOTIDE SEQUENCE</scope>
</reference>
<keyword evidence="2" id="KW-0175">Coiled coil</keyword>
<dbReference type="PANTHER" id="PTHR33449:SF1">
    <property type="entry name" value="NUCLEOID-ASSOCIATED PROTEIN YBAB"/>
    <property type="match status" value="1"/>
</dbReference>